<protein>
    <recommendedName>
        <fullName evidence="3">Nucleotidyl transferase AbiEii/AbiGii toxin family protein</fullName>
    </recommendedName>
</protein>
<dbReference type="Proteomes" id="UP000178645">
    <property type="component" value="Unassembled WGS sequence"/>
</dbReference>
<evidence type="ECO:0008006" key="3">
    <source>
        <dbReference type="Google" id="ProtNLM"/>
    </source>
</evidence>
<dbReference type="AlphaFoldDB" id="A0A1F6Y676"/>
<sequence length="228" mass="26435">MVIAREIKKNGDSLRFDTLPKATLRALQKCSKISFFSRNKWYLAGGTALTLQGGHRKSVDLDFFTEQKNFDEKKIEKLMHDQGKWVTTSLSQGTLYGEFLGAKMSFIAYPFFIPSTLTQKYGTITIMAPSDIAVMKIMAISQRGKKRDFFDLYWICQNIESLSEIIARIHTQYTMHQNLIHILKSLVYFEDAESDPEPEIYFNANWETVKNFFITEIPIITYKLLKLK</sequence>
<dbReference type="InterPro" id="IPR014942">
    <property type="entry name" value="AbiEii"/>
</dbReference>
<name>A0A1F6Y676_9BACT</name>
<proteinExistence type="predicted"/>
<dbReference type="Pfam" id="PF08843">
    <property type="entry name" value="AbiEii"/>
    <property type="match status" value="2"/>
</dbReference>
<reference evidence="1 2" key="1">
    <citation type="journal article" date="2016" name="Nat. Commun.">
        <title>Thousands of microbial genomes shed light on interconnected biogeochemical processes in an aquifer system.</title>
        <authorList>
            <person name="Anantharaman K."/>
            <person name="Brown C.T."/>
            <person name="Hug L.A."/>
            <person name="Sharon I."/>
            <person name="Castelle C.J."/>
            <person name="Probst A.J."/>
            <person name="Thomas B.C."/>
            <person name="Singh A."/>
            <person name="Wilkins M.J."/>
            <person name="Karaoz U."/>
            <person name="Brodie E.L."/>
            <person name="Williams K.H."/>
            <person name="Hubbard S.S."/>
            <person name="Banfield J.F."/>
        </authorList>
    </citation>
    <scope>NUCLEOTIDE SEQUENCE [LARGE SCALE GENOMIC DNA]</scope>
</reference>
<dbReference type="Gene3D" id="3.30.460.40">
    <property type="match status" value="1"/>
</dbReference>
<evidence type="ECO:0000313" key="1">
    <source>
        <dbReference type="EMBL" id="OGJ01846.1"/>
    </source>
</evidence>
<evidence type="ECO:0000313" key="2">
    <source>
        <dbReference type="Proteomes" id="UP000178645"/>
    </source>
</evidence>
<comment type="caution">
    <text evidence="1">The sequence shown here is derived from an EMBL/GenBank/DDBJ whole genome shotgun (WGS) entry which is preliminary data.</text>
</comment>
<organism evidence="1 2">
    <name type="scientific">Candidatus Nomurabacteria bacterium RIFCSPLOWO2_12_FULL_44_11</name>
    <dbReference type="NCBI Taxonomy" id="1801796"/>
    <lineage>
        <taxon>Bacteria</taxon>
        <taxon>Candidatus Nomuraibacteriota</taxon>
    </lineage>
</organism>
<accession>A0A1F6Y676</accession>
<gene>
    <name evidence="1" type="ORF">A3G53_03055</name>
</gene>
<dbReference type="EMBL" id="MFVU01000016">
    <property type="protein sequence ID" value="OGJ01846.1"/>
    <property type="molecule type" value="Genomic_DNA"/>
</dbReference>